<dbReference type="Pfam" id="PF17100">
    <property type="entry name" value="NACHT_N"/>
    <property type="match status" value="1"/>
</dbReference>
<dbReference type="PROSITE" id="PS50294">
    <property type="entry name" value="WD_REPEATS_REGION"/>
    <property type="match status" value="1"/>
</dbReference>
<gene>
    <name evidence="6" type="ORF">BN850_0047890</name>
</gene>
<evidence type="ECO:0000313" key="6">
    <source>
        <dbReference type="EMBL" id="CEG04379.1"/>
    </source>
</evidence>
<dbReference type="InterPro" id="IPR007111">
    <property type="entry name" value="NACHT_NTPase"/>
</dbReference>
<feature type="domain" description="NACHT" evidence="5">
    <location>
        <begin position="402"/>
        <end position="549"/>
    </location>
</feature>
<evidence type="ECO:0000256" key="1">
    <source>
        <dbReference type="ARBA" id="ARBA00022574"/>
    </source>
</evidence>
<feature type="compositionally biased region" description="Polar residues" evidence="4">
    <location>
        <begin position="52"/>
        <end position="67"/>
    </location>
</feature>
<dbReference type="SUPFAM" id="SSF82171">
    <property type="entry name" value="DPP6 N-terminal domain-like"/>
    <property type="match status" value="1"/>
</dbReference>
<evidence type="ECO:0000256" key="2">
    <source>
        <dbReference type="ARBA" id="ARBA00022737"/>
    </source>
</evidence>
<feature type="repeat" description="WD" evidence="3">
    <location>
        <begin position="939"/>
        <end position="980"/>
    </location>
</feature>
<dbReference type="InterPro" id="IPR056884">
    <property type="entry name" value="NPHP3-like_N"/>
</dbReference>
<dbReference type="SUPFAM" id="SSF52540">
    <property type="entry name" value="P-loop containing nucleoside triphosphate hydrolases"/>
    <property type="match status" value="1"/>
</dbReference>
<dbReference type="PROSITE" id="PS50082">
    <property type="entry name" value="WD_REPEATS_2"/>
    <property type="match status" value="2"/>
</dbReference>
<dbReference type="InterPro" id="IPR011047">
    <property type="entry name" value="Quinoprotein_ADH-like_sf"/>
</dbReference>
<name>A0A090MBA7_9HYPO</name>
<feature type="repeat" description="WD" evidence="3">
    <location>
        <begin position="1406"/>
        <end position="1434"/>
    </location>
</feature>
<dbReference type="PROSITE" id="PS50837">
    <property type="entry name" value="NACHT"/>
    <property type="match status" value="1"/>
</dbReference>
<feature type="region of interest" description="Disordered" evidence="4">
    <location>
        <begin position="1"/>
        <end position="84"/>
    </location>
</feature>
<dbReference type="InterPro" id="IPR031359">
    <property type="entry name" value="NACHT_N"/>
</dbReference>
<dbReference type="Pfam" id="PF00400">
    <property type="entry name" value="WD40"/>
    <property type="match status" value="3"/>
</dbReference>
<organism evidence="6">
    <name type="scientific">Fusarium clavum</name>
    <dbReference type="NCBI Taxonomy" id="2594811"/>
    <lineage>
        <taxon>Eukaryota</taxon>
        <taxon>Fungi</taxon>
        <taxon>Dikarya</taxon>
        <taxon>Ascomycota</taxon>
        <taxon>Pezizomycotina</taxon>
        <taxon>Sordariomycetes</taxon>
        <taxon>Hypocreomycetidae</taxon>
        <taxon>Hypocreales</taxon>
        <taxon>Nectriaceae</taxon>
        <taxon>Fusarium</taxon>
        <taxon>Fusarium incarnatum-equiseti species complex</taxon>
    </lineage>
</organism>
<dbReference type="Pfam" id="PF24883">
    <property type="entry name" value="NPHP3_N"/>
    <property type="match status" value="1"/>
</dbReference>
<feature type="region of interest" description="Disordered" evidence="4">
    <location>
        <begin position="1523"/>
        <end position="1568"/>
    </location>
</feature>
<proteinExistence type="predicted"/>
<dbReference type="EMBL" id="CBMI010001039">
    <property type="protein sequence ID" value="CEG04379.1"/>
    <property type="molecule type" value="Genomic_DNA"/>
</dbReference>
<evidence type="ECO:0000256" key="4">
    <source>
        <dbReference type="SAM" id="MobiDB-lite"/>
    </source>
</evidence>
<feature type="compositionally biased region" description="Basic and acidic residues" evidence="4">
    <location>
        <begin position="1532"/>
        <end position="1544"/>
    </location>
</feature>
<dbReference type="Gene3D" id="3.40.50.300">
    <property type="entry name" value="P-loop containing nucleotide triphosphate hydrolases"/>
    <property type="match status" value="1"/>
</dbReference>
<dbReference type="Gene3D" id="2.130.10.10">
    <property type="entry name" value="YVTN repeat-like/Quinoprotein amine dehydrogenase"/>
    <property type="match status" value="3"/>
</dbReference>
<dbReference type="PROSITE" id="PS00678">
    <property type="entry name" value="WD_REPEATS_1"/>
    <property type="match status" value="1"/>
</dbReference>
<dbReference type="PANTHER" id="PTHR10039">
    <property type="entry name" value="AMELOGENIN"/>
    <property type="match status" value="1"/>
</dbReference>
<feature type="compositionally biased region" description="Basic and acidic residues" evidence="4">
    <location>
        <begin position="1"/>
        <end position="23"/>
    </location>
</feature>
<keyword evidence="2" id="KW-0677">Repeat</keyword>
<protein>
    <submittedName>
        <fullName evidence="6">WGS project CBMI000000000 data, contig CS3069_c001041</fullName>
    </submittedName>
</protein>
<reference evidence="6" key="1">
    <citation type="submission" date="2013-05" db="EMBL/GenBank/DDBJ databases">
        <title>Draft genome sequences of six wheat associated Fusarium spp. isolates.</title>
        <authorList>
            <person name="Moolhuijzen P.M."/>
            <person name="Manners J.M."/>
            <person name="Wilcox S."/>
            <person name="Bellgard M.I."/>
            <person name="Gardiner D.M."/>
        </authorList>
    </citation>
    <scope>NUCLEOTIDE SEQUENCE</scope>
    <source>
        <strain evidence="6">CS3069</strain>
    </source>
</reference>
<keyword evidence="1 3" id="KW-0853">WD repeat</keyword>
<evidence type="ECO:0000259" key="5">
    <source>
        <dbReference type="PROSITE" id="PS50837"/>
    </source>
</evidence>
<dbReference type="InterPro" id="IPR015943">
    <property type="entry name" value="WD40/YVTN_repeat-like_dom_sf"/>
</dbReference>
<evidence type="ECO:0000256" key="3">
    <source>
        <dbReference type="PROSITE-ProRule" id="PRU00221"/>
    </source>
</evidence>
<dbReference type="SMART" id="SM00320">
    <property type="entry name" value="WD40"/>
    <property type="match status" value="7"/>
</dbReference>
<dbReference type="InterPro" id="IPR019775">
    <property type="entry name" value="WD40_repeat_CS"/>
</dbReference>
<accession>A0A090MBA7</accession>
<dbReference type="InterPro" id="IPR001680">
    <property type="entry name" value="WD40_rpt"/>
</dbReference>
<feature type="compositionally biased region" description="Basic and acidic residues" evidence="4">
    <location>
        <begin position="75"/>
        <end position="84"/>
    </location>
</feature>
<dbReference type="SUPFAM" id="SSF50998">
    <property type="entry name" value="Quinoprotein alcohol dehydrogenase-like"/>
    <property type="match status" value="1"/>
</dbReference>
<dbReference type="InterPro" id="IPR027417">
    <property type="entry name" value="P-loop_NTPase"/>
</dbReference>
<sequence length="1642" mass="185928">MGGRRLLERVKNRLRGTEGKDEPSTPFDAQPSKTPDTIVVPKISPFGKQEPENQPSIAVNAPPSVTTEPPYASDQSEKESERKKLQEQLWNKAYDSLRDSGNKYMAQYEEILISELRKEKPDGDSVSLGTTQEERWLQMQRLVKIGLSKTENEARRYEMANSGLELFGTVRALVEPAVSAVPQAAIPWVGVCFILEVISNPVKQPGVHRAGLQHVLSRVSWYWNLAELLLEDNLATEEYGGKPALNRLRDELQPLVLDLYQRFLSYLIESVCYFHKNRGLAFLKSVVNIDYWNGKIKDIEASEEEFNKRSQQYNTTESRNRLESLVIGVKSIEKAIDRQTEQQKKLNKDEGDKLCLRALYTTNSLYDKKRIEDDKGGLLSHCYSWIFLTEGFQTWQQDPDYKLLWIKGDPGKGKTMLLCGIIDRLDEMSPSRISCFFCQSTRNHQNNATAVLRGLVWSLAHQHPSLVSHVRTEFDSAGVQAFNGPNNWEILSSILRRMISDSSNHVPEGTTIVIDALDECNKDNKKLRQLIIELCSDKESPVRFIVSSRNWVEFQDAFAKKSNPFKRVILSLEDDEEVRVSIKHAVNAFIKYKVEQLERDKDTTIDAEVHNIFAEKSGNTFLWVALACQQLSDVASWRILDKLKGFPSGLKDLYGRMMQEVIDSEEASQCRDILAVATLVYRPLSLAELSSGAQSLSQHANRPEVLERQVLGCKGLLVVKDGVVSFVHQSAKDFLLEDQLAKEFVWRAGTEELLSKNVTRSHRDILLAMLETMKKILKYDIYDLKNPGADVQDLDRRDAVDPLAPVRYACCYWADHIIELDDEAARAIIKFLKECVLYWLEACSLLGQVPVAVLSIQKLQKLAGGTEYHELVNVLRDSNRFVLYFKSAIERFPLQIYASGLFFCPNASLARQAFKQHTFKTSWIDIPISEDWDACVQTLEGHEAAITNMAFSGNNHWLASASDDYTVRIWDVATGVCLQTISTLYNWLHAVTFSSDSSCLAVAYENYTIQLYDTTGDEFKKTLTIETIGKVMVGLVFSPDDKWLACWERAYFGPEFQIRDAKTGDCIHTIRIEEKLLIRPETRRFSFSSDSQRILIGSEQPGVRDIGGCKWLTYHDIRPKQLLTSAFCSDGTWVGHAFGKDGHSIWKFSDTDCNQVMEMLREDGYELPPSGQWAAGRPIPTPYRPSAISNDGKQIATCTEYPLRLAIVDATTGEVAFADPRTMNAAGNGLPMAMAWSADNRWLAVGAVGGNGQIRIWDPKAIKDSSGKEKFRRRIKTMALSLDGQKFASGSEDGIIEVMHTARPANTFFTLQGHDSAIQAMVFSPSARMLATQCWFNVKIWNIEAAGECIYKFTAGQIDLRLHTVYDWPMTFSPDNSQFAFRQGENIIEVHDLEEKSMYELKWKHVSALVFLPDGRSLAAVNSHDNVKVWDLQTKDAQEWMFKPHGEVLAIACSSDRKLLAHAISSGEIYIWQLGAESCLLKLETEWMVDQLSFSPDSRSFITEHGRLIPEYWPSMVEMEDNTQVDAHQHKRDNTEVITHENERGSSQIDNDENEGHSTEDDEDDENGVNRAQAIIDVHEAVDVSFSIEGYGIGFEDAWLTREGERLIWLPPEYRPRSVLVTGSVVVICTTSDQLLMFGFKD</sequence>
<comment type="caution">
    <text evidence="6">The sequence shown here is derived from an EMBL/GenBank/DDBJ whole genome shotgun (WGS) entry which is preliminary data.</text>
</comment>
<dbReference type="PANTHER" id="PTHR10039:SF5">
    <property type="entry name" value="NACHT DOMAIN-CONTAINING PROTEIN"/>
    <property type="match status" value="1"/>
</dbReference>